<evidence type="ECO:0000313" key="2">
    <source>
        <dbReference type="EMBL" id="ESP87426.1"/>
    </source>
</evidence>
<dbReference type="RefSeq" id="WP_023395406.1">
    <property type="nucleotide sequence ID" value="NZ_ASGZ01000059.1"/>
</dbReference>
<accession>V4GQV0</accession>
<keyword evidence="3" id="KW-1185">Reference proteome</keyword>
<name>V4GQV0_9EURY</name>
<dbReference type="EMBL" id="ASGZ01000059">
    <property type="protein sequence ID" value="ESP87426.1"/>
    <property type="molecule type" value="Genomic_DNA"/>
</dbReference>
<sequence length="95" mass="10216">MSDSDDADEFERVRSRAAEAVEDGDATSVYVGLVGGAGGNEYFFANDVDDAELREAAAEQLGMLTRVIAEQSDATVEQVADHAVETAERMDLRSE</sequence>
<protein>
    <recommendedName>
        <fullName evidence="1">DUF8113 domain-containing protein</fullName>
    </recommendedName>
</protein>
<dbReference type="InterPro" id="IPR058426">
    <property type="entry name" value="DUF8113"/>
</dbReference>
<feature type="domain" description="DUF8113" evidence="1">
    <location>
        <begin position="5"/>
        <end position="92"/>
    </location>
</feature>
<proteinExistence type="predicted"/>
<comment type="caution">
    <text evidence="2">The sequence shown here is derived from an EMBL/GenBank/DDBJ whole genome shotgun (WGS) entry which is preliminary data.</text>
</comment>
<dbReference type="Proteomes" id="UP000017840">
    <property type="component" value="Unassembled WGS sequence"/>
</dbReference>
<dbReference type="AlphaFoldDB" id="V4GQV0"/>
<dbReference type="OrthoDB" id="256720at2157"/>
<reference evidence="2 3" key="1">
    <citation type="journal article" date="2013" name="Genome Announc.">
        <title>Draft Genome Sequence of 'Candidatus Halobonum tyrrellensis' Strain G22, Isolated from the Hypersaline Waters of Lake Tyrrell, Australia.</title>
        <authorList>
            <person name="Ugalde J.A."/>
            <person name="Narasingarao P."/>
            <person name="Kuo S."/>
            <person name="Podell S."/>
            <person name="Allen E.E."/>
        </authorList>
    </citation>
    <scope>NUCLEOTIDE SEQUENCE [LARGE SCALE GENOMIC DNA]</scope>
    <source>
        <strain evidence="2 3">G22</strain>
    </source>
</reference>
<dbReference type="Pfam" id="PF26418">
    <property type="entry name" value="DUF8113"/>
    <property type="match status" value="1"/>
</dbReference>
<evidence type="ECO:0000259" key="1">
    <source>
        <dbReference type="Pfam" id="PF26418"/>
    </source>
</evidence>
<evidence type="ECO:0000313" key="3">
    <source>
        <dbReference type="Proteomes" id="UP000017840"/>
    </source>
</evidence>
<gene>
    <name evidence="2" type="ORF">K933_14163</name>
</gene>
<organism evidence="2 3">
    <name type="scientific">Candidatus Halobonum tyrrellensis G22</name>
    <dbReference type="NCBI Taxonomy" id="1324957"/>
    <lineage>
        <taxon>Archaea</taxon>
        <taxon>Methanobacteriati</taxon>
        <taxon>Methanobacteriota</taxon>
        <taxon>Stenosarchaea group</taxon>
        <taxon>Halobacteria</taxon>
        <taxon>Halobacteriales</taxon>
        <taxon>Haloferacaceae</taxon>
        <taxon>Candidatus Halobonum</taxon>
    </lineage>
</organism>
<dbReference type="eggNOG" id="arCOG10144">
    <property type="taxonomic scope" value="Archaea"/>
</dbReference>